<dbReference type="Proteomes" id="UP001059859">
    <property type="component" value="Chromosome"/>
</dbReference>
<feature type="region of interest" description="Disordered" evidence="2">
    <location>
        <begin position="1"/>
        <end position="37"/>
    </location>
</feature>
<feature type="compositionally biased region" description="Low complexity" evidence="2">
    <location>
        <begin position="27"/>
        <end position="37"/>
    </location>
</feature>
<dbReference type="Pfam" id="PF03780">
    <property type="entry name" value="Asp23"/>
    <property type="match status" value="1"/>
</dbReference>
<gene>
    <name evidence="3" type="ORF">N2K95_00790</name>
</gene>
<dbReference type="PANTHER" id="PTHR34297">
    <property type="entry name" value="HYPOTHETICAL CYTOSOLIC PROTEIN-RELATED"/>
    <property type="match status" value="1"/>
</dbReference>
<dbReference type="RefSeq" id="WP_260652497.1">
    <property type="nucleotide sequence ID" value="NZ_CP104275.1"/>
</dbReference>
<comment type="similarity">
    <text evidence="1">Belongs to the asp23 family.</text>
</comment>
<evidence type="ECO:0000313" key="4">
    <source>
        <dbReference type="Proteomes" id="UP001059859"/>
    </source>
</evidence>
<evidence type="ECO:0000313" key="3">
    <source>
        <dbReference type="EMBL" id="UWX97277.1"/>
    </source>
</evidence>
<feature type="compositionally biased region" description="Low complexity" evidence="2">
    <location>
        <begin position="7"/>
        <end position="19"/>
    </location>
</feature>
<organism evidence="3 4">
    <name type="scientific">Arthrobacter zhaoxinii</name>
    <dbReference type="NCBI Taxonomy" id="2964616"/>
    <lineage>
        <taxon>Bacteria</taxon>
        <taxon>Bacillati</taxon>
        <taxon>Actinomycetota</taxon>
        <taxon>Actinomycetes</taxon>
        <taxon>Micrococcales</taxon>
        <taxon>Micrococcaceae</taxon>
        <taxon>Arthrobacter</taxon>
    </lineage>
</organism>
<proteinExistence type="inferred from homology"/>
<evidence type="ECO:0000256" key="2">
    <source>
        <dbReference type="SAM" id="MobiDB-lite"/>
    </source>
</evidence>
<evidence type="ECO:0000256" key="1">
    <source>
        <dbReference type="ARBA" id="ARBA00005721"/>
    </source>
</evidence>
<name>A0ABY5YR43_9MICC</name>
<dbReference type="PANTHER" id="PTHR34297:SF3">
    <property type="entry name" value="ALKALINE SHOCK PROTEIN 23"/>
    <property type="match status" value="1"/>
</dbReference>
<reference evidence="3" key="1">
    <citation type="submission" date="2022-09" db="EMBL/GenBank/DDBJ databases">
        <title>Novel species in genus Arthrobacter.</title>
        <authorList>
            <person name="Liu Y."/>
        </authorList>
    </citation>
    <scope>NUCLEOTIDE SEQUENCE</scope>
    <source>
        <strain evidence="3">Zg-Y815</strain>
    </source>
</reference>
<sequence length="166" mass="16090">MDELRNTSAATAAATTAPVTPAPASPPHAGAGSGVPATVGGRTSISEQAVAKVAAIVARAVPGVFNLGNTPGRALGAVRDAVGGTTNATSGVHVEVGEREVAVDVSLVAVYGNALTVVANNVRAAVYGAVEELVGLSVVEVNVEITDVHLPAEPSGAAPVGGAKAV</sequence>
<dbReference type="InterPro" id="IPR005531">
    <property type="entry name" value="Asp23"/>
</dbReference>
<accession>A0ABY5YR43</accession>
<dbReference type="EMBL" id="CP104275">
    <property type="protein sequence ID" value="UWX97277.1"/>
    <property type="molecule type" value="Genomic_DNA"/>
</dbReference>
<keyword evidence="4" id="KW-1185">Reference proteome</keyword>
<protein>
    <submittedName>
        <fullName evidence="3">Asp23/Gls24 family envelope stress response protein</fullName>
    </submittedName>
</protein>